<dbReference type="GO" id="GO:0005634">
    <property type="term" value="C:nucleus"/>
    <property type="evidence" value="ECO:0007669"/>
    <property type="project" value="TreeGrafter"/>
</dbReference>
<feature type="compositionally biased region" description="Low complexity" evidence="1">
    <location>
        <begin position="206"/>
        <end position="219"/>
    </location>
</feature>
<feature type="compositionally biased region" description="Basic and acidic residues" evidence="1">
    <location>
        <begin position="376"/>
        <end position="385"/>
    </location>
</feature>
<dbReference type="PANTHER" id="PTHR14134:SF2">
    <property type="entry name" value="E3 UBIQUITIN-PROTEIN LIGASE RAD18"/>
    <property type="match status" value="1"/>
</dbReference>
<dbReference type="Gene3D" id="3.30.40.10">
    <property type="entry name" value="Zinc/RING finger domain, C3HC4 (zinc finger)"/>
    <property type="match status" value="1"/>
</dbReference>
<name>A0A1M2VI67_TRAPU</name>
<dbReference type="Proteomes" id="UP000184267">
    <property type="component" value="Unassembled WGS sequence"/>
</dbReference>
<feature type="compositionally biased region" description="Basic and acidic residues" evidence="1">
    <location>
        <begin position="220"/>
        <end position="233"/>
    </location>
</feature>
<feature type="compositionally biased region" description="Low complexity" evidence="1">
    <location>
        <begin position="141"/>
        <end position="154"/>
    </location>
</feature>
<dbReference type="OrthoDB" id="9049620at2759"/>
<dbReference type="GO" id="GO:0061630">
    <property type="term" value="F:ubiquitin protein ligase activity"/>
    <property type="evidence" value="ECO:0007669"/>
    <property type="project" value="InterPro"/>
</dbReference>
<organism evidence="2 3">
    <name type="scientific">Trametes pubescens</name>
    <name type="common">White-rot fungus</name>
    <dbReference type="NCBI Taxonomy" id="154538"/>
    <lineage>
        <taxon>Eukaryota</taxon>
        <taxon>Fungi</taxon>
        <taxon>Dikarya</taxon>
        <taxon>Basidiomycota</taxon>
        <taxon>Agaricomycotina</taxon>
        <taxon>Agaricomycetes</taxon>
        <taxon>Polyporales</taxon>
        <taxon>Polyporaceae</taxon>
        <taxon>Trametes</taxon>
    </lineage>
</organism>
<protein>
    <submittedName>
        <fullName evidence="2">Postreplication repair E3 ubiquitin-protein ligase rad18</fullName>
    </submittedName>
</protein>
<dbReference type="GO" id="GO:0003697">
    <property type="term" value="F:single-stranded DNA binding"/>
    <property type="evidence" value="ECO:0007669"/>
    <property type="project" value="InterPro"/>
</dbReference>
<dbReference type="EMBL" id="MNAD01001205">
    <property type="protein sequence ID" value="OJT07267.1"/>
    <property type="molecule type" value="Genomic_DNA"/>
</dbReference>
<dbReference type="AlphaFoldDB" id="A0A1M2VI67"/>
<dbReference type="GO" id="GO:0006301">
    <property type="term" value="P:DNA damage tolerance"/>
    <property type="evidence" value="ECO:0007669"/>
    <property type="project" value="InterPro"/>
</dbReference>
<gene>
    <name evidence="2" type="ORF">TRAPUB_1896</name>
</gene>
<dbReference type="InterPro" id="IPR013083">
    <property type="entry name" value="Znf_RING/FYVE/PHD"/>
</dbReference>
<feature type="region of interest" description="Disordered" evidence="1">
    <location>
        <begin position="101"/>
        <end position="156"/>
    </location>
</feature>
<comment type="caution">
    <text evidence="2">The sequence shown here is derived from an EMBL/GenBank/DDBJ whole genome shotgun (WGS) entry which is preliminary data.</text>
</comment>
<dbReference type="PANTHER" id="PTHR14134">
    <property type="entry name" value="E3 UBIQUITIN-PROTEIN LIGASE RAD18"/>
    <property type="match status" value="1"/>
</dbReference>
<dbReference type="SUPFAM" id="SSF57850">
    <property type="entry name" value="RING/U-box"/>
    <property type="match status" value="1"/>
</dbReference>
<proteinExistence type="predicted"/>
<feature type="region of interest" description="Disordered" evidence="1">
    <location>
        <begin position="196"/>
        <end position="242"/>
    </location>
</feature>
<dbReference type="STRING" id="154538.A0A1M2VI67"/>
<dbReference type="InterPro" id="IPR039577">
    <property type="entry name" value="Rad18"/>
</dbReference>
<accession>A0A1M2VI67</accession>
<evidence type="ECO:0000313" key="2">
    <source>
        <dbReference type="EMBL" id="OJT07267.1"/>
    </source>
</evidence>
<dbReference type="GO" id="GO:0006513">
    <property type="term" value="P:protein monoubiquitination"/>
    <property type="evidence" value="ECO:0007669"/>
    <property type="project" value="InterPro"/>
</dbReference>
<sequence>MATQLDRLLAIPEISDSTDFPDATTTPGLRTLDDALRCDICRDFYDAPCIRSALPINTTCPTCRKDASEVHLRKNAAVESAVQAWRVARPLILRLANEEHARKTRPELPKSAKAHPNEPPRKRKRSGSPVSVSDDEPIVVSSSPAPSGSATPDSLPDTVDCPMCQKAVLSQKINMHIDSDCKRHLAKTVARTAPLDVKGKQKQQWSKLLGGAGSSSTSTKGKEKGKGKARVKDNEDDAEPEHLPKVAYDIHPQKRIVELLNEWGLPTHGEKSALIKRHSRWIVLYNANVDRAPENRHTVEQLRIELRRAEEAEQKMRKEVVDDPVAYQKANRSTFAKLTEAARPKKAARSSEEASATAPTPSAPPSTTGMDLAEEAAPHEVVEID</sequence>
<dbReference type="OMA" id="IPNTGPR"/>
<evidence type="ECO:0000256" key="1">
    <source>
        <dbReference type="SAM" id="MobiDB-lite"/>
    </source>
</evidence>
<keyword evidence="3" id="KW-1185">Reference proteome</keyword>
<evidence type="ECO:0000313" key="3">
    <source>
        <dbReference type="Proteomes" id="UP000184267"/>
    </source>
</evidence>
<feature type="region of interest" description="Disordered" evidence="1">
    <location>
        <begin position="336"/>
        <end position="385"/>
    </location>
</feature>
<dbReference type="GO" id="GO:0097505">
    <property type="term" value="C:Rad6-Rad18 complex"/>
    <property type="evidence" value="ECO:0007669"/>
    <property type="project" value="TreeGrafter"/>
</dbReference>
<reference evidence="2 3" key="1">
    <citation type="submission" date="2016-10" db="EMBL/GenBank/DDBJ databases">
        <title>Genome sequence of the basidiomycete white-rot fungus Trametes pubescens.</title>
        <authorList>
            <person name="Makela M.R."/>
            <person name="Granchi Z."/>
            <person name="Peng M."/>
            <person name="De Vries R.P."/>
            <person name="Grigoriev I."/>
            <person name="Riley R."/>
            <person name="Hilden K."/>
        </authorList>
    </citation>
    <scope>NUCLEOTIDE SEQUENCE [LARGE SCALE GENOMIC DNA]</scope>
    <source>
        <strain evidence="2 3">FBCC735</strain>
    </source>
</reference>
<feature type="compositionally biased region" description="Low complexity" evidence="1">
    <location>
        <begin position="353"/>
        <end position="368"/>
    </location>
</feature>
<feature type="compositionally biased region" description="Basic and acidic residues" evidence="1">
    <location>
        <begin position="101"/>
        <end position="120"/>
    </location>
</feature>